<accession>A0A0E0J2B0</accession>
<reference evidence="1" key="2">
    <citation type="submission" date="2018-04" db="EMBL/GenBank/DDBJ databases">
        <title>OnivRS2 (Oryza nivara Reference Sequence Version 2).</title>
        <authorList>
            <person name="Zhang J."/>
            <person name="Kudrna D."/>
            <person name="Lee S."/>
            <person name="Talag J."/>
            <person name="Rajasekar S."/>
            <person name="Welchert J."/>
            <person name="Hsing Y.-I."/>
            <person name="Wing R.A."/>
        </authorList>
    </citation>
    <scope>NUCLEOTIDE SEQUENCE [LARGE SCALE GENOMIC DNA]</scope>
    <source>
        <strain evidence="1">SL10</strain>
    </source>
</reference>
<sequence>MPIKIPGDSKIEIQNRSRNLTVYASKVVDSVAYNAMLSYPEGQQEKCVAVCRRLEHAHALFDILASCSHSNIIEPIGIWEEKGTKLAYIVFPCFDGPLSLIPTEEIFDVEDATNDKSYTFGFTDQGCKIFVEMFMAVKYVNDLYDDEQIPLKALNFDESKIFYQLNAQRDYRVLLTDFKLEISPTGNARNNRKGKGKASSTGMKIWCGKLDYGNITAKCNLSGRYIGTITTMRQKYPSLSLEHLLVSKAALTSWRVYMVAHRDDLIKGYSGAKETVEDRKAVVRLLMKECPTYMVKLIAEIRHLGWIKESPFLRTALRKSADEGNFGTNDISFLTWSGKLH</sequence>
<organism evidence="1">
    <name type="scientific">Oryza nivara</name>
    <name type="common">Indian wild rice</name>
    <name type="synonym">Oryza sativa f. spontanea</name>
    <dbReference type="NCBI Taxonomy" id="4536"/>
    <lineage>
        <taxon>Eukaryota</taxon>
        <taxon>Viridiplantae</taxon>
        <taxon>Streptophyta</taxon>
        <taxon>Embryophyta</taxon>
        <taxon>Tracheophyta</taxon>
        <taxon>Spermatophyta</taxon>
        <taxon>Magnoliopsida</taxon>
        <taxon>Liliopsida</taxon>
        <taxon>Poales</taxon>
        <taxon>Poaceae</taxon>
        <taxon>BOP clade</taxon>
        <taxon>Oryzoideae</taxon>
        <taxon>Oryzeae</taxon>
        <taxon>Oryzinae</taxon>
        <taxon>Oryza</taxon>
    </lineage>
</organism>
<evidence type="ECO:0000313" key="1">
    <source>
        <dbReference type="EnsemblPlants" id="ONIVA11G14210.1"/>
    </source>
</evidence>
<dbReference type="OMA" id="GWIKESP"/>
<evidence type="ECO:0000313" key="2">
    <source>
        <dbReference type="Proteomes" id="UP000006591"/>
    </source>
</evidence>
<dbReference type="Proteomes" id="UP000006591">
    <property type="component" value="Chromosome 11"/>
</dbReference>
<protein>
    <recommendedName>
        <fullName evidence="3">Protein kinase domain-containing protein</fullName>
    </recommendedName>
</protein>
<proteinExistence type="predicted"/>
<dbReference type="AlphaFoldDB" id="A0A0E0J2B0"/>
<dbReference type="eggNOG" id="ENOG502R41U">
    <property type="taxonomic scope" value="Eukaryota"/>
</dbReference>
<name>A0A0E0J2B0_ORYNI</name>
<evidence type="ECO:0008006" key="3">
    <source>
        <dbReference type="Google" id="ProtNLM"/>
    </source>
</evidence>
<reference evidence="1" key="1">
    <citation type="submission" date="2015-04" db="UniProtKB">
        <authorList>
            <consortium name="EnsemblPlants"/>
        </authorList>
    </citation>
    <scope>IDENTIFICATION</scope>
    <source>
        <strain evidence="1">SL10</strain>
    </source>
</reference>
<dbReference type="Gramene" id="ONIVA11G14210.1">
    <property type="protein sequence ID" value="ONIVA11G14210.1"/>
    <property type="gene ID" value="ONIVA11G14210"/>
</dbReference>
<keyword evidence="2" id="KW-1185">Reference proteome</keyword>
<dbReference type="HOGENOM" id="CLU_038990_0_0_1"/>
<dbReference type="EnsemblPlants" id="ONIVA11G14210.1">
    <property type="protein sequence ID" value="ONIVA11G14210.1"/>
    <property type="gene ID" value="ONIVA11G14210"/>
</dbReference>